<keyword evidence="1" id="KW-1003">Cell membrane</keyword>
<protein>
    <submittedName>
        <fullName evidence="10">Cell division protein FtsQ</fullName>
    </submittedName>
</protein>
<evidence type="ECO:0000256" key="1">
    <source>
        <dbReference type="ARBA" id="ARBA00022475"/>
    </source>
</evidence>
<proteinExistence type="predicted"/>
<keyword evidence="4 7" id="KW-1133">Transmembrane helix</keyword>
<dbReference type="InterPro" id="IPR005548">
    <property type="entry name" value="Cell_div_FtsQ/DivIB_C"/>
</dbReference>
<feature type="compositionally biased region" description="Basic and acidic residues" evidence="6">
    <location>
        <begin position="110"/>
        <end position="142"/>
    </location>
</feature>
<evidence type="ECO:0000256" key="3">
    <source>
        <dbReference type="ARBA" id="ARBA00022692"/>
    </source>
</evidence>
<dbReference type="InterPro" id="IPR013685">
    <property type="entry name" value="POTRA_FtsQ_type"/>
</dbReference>
<name>A0A1H2SX57_ACIFE</name>
<evidence type="ECO:0000259" key="8">
    <source>
        <dbReference type="Pfam" id="PF03799"/>
    </source>
</evidence>
<evidence type="ECO:0000256" key="6">
    <source>
        <dbReference type="SAM" id="MobiDB-lite"/>
    </source>
</evidence>
<keyword evidence="7" id="KW-0472">Membrane</keyword>
<evidence type="ECO:0000313" key="11">
    <source>
        <dbReference type="Proteomes" id="UP000182379"/>
    </source>
</evidence>
<feature type="domain" description="Cell division protein FtsQ/DivIB C-terminal" evidence="8">
    <location>
        <begin position="274"/>
        <end position="395"/>
    </location>
</feature>
<sequence>MKRPNWLRPQIGQGHPGGRDRLRPDREERKESPRPRRLSREDDNRKDRSPGTPAAGRNPQGTRSTFRQEMRAARLRQEERRQEEEKRRAEREKVRQEAQAYIYGRTEEAERKALEDRAAGRETFRARQEQKAEALEKKERRSLFRKRKKAPAGTEAGKPGKKGKRRPRRRLNWARVLLLLGSAALLIASYVTLHQPWLAFGRLEVAGNTAVTLDEVKEMGDAAEPLNIFNLNRKKLLDSLRSDYRVEKAELALGWPNILKVVITDRQPALYVAMEGTRYAKLDPTGHIIGLADGITGGDAPFVSGWHIAQGELGGVTEDEEIQGILGFLGKLDPDLKERIMEIHVDDQKSLKIYLHNGIPVILGTYENADSKLKTFKAICQELEAKKIKAQYIDLTYEKPYIKL</sequence>
<feature type="compositionally biased region" description="Basic and acidic residues" evidence="6">
    <location>
        <begin position="66"/>
        <end position="96"/>
    </location>
</feature>
<dbReference type="InterPro" id="IPR050487">
    <property type="entry name" value="FtsQ_DivIB"/>
</dbReference>
<dbReference type="InterPro" id="IPR045335">
    <property type="entry name" value="FtsQ_C_sf"/>
</dbReference>
<dbReference type="RefSeq" id="WP_074703935.1">
    <property type="nucleotide sequence ID" value="NZ_FNOP01000001.1"/>
</dbReference>
<dbReference type="PANTHER" id="PTHR37820">
    <property type="entry name" value="CELL DIVISION PROTEIN DIVIB"/>
    <property type="match status" value="1"/>
</dbReference>
<feature type="region of interest" description="Disordered" evidence="6">
    <location>
        <begin position="1"/>
        <end position="97"/>
    </location>
</feature>
<dbReference type="EMBL" id="FNOP01000001">
    <property type="protein sequence ID" value="SDW36107.1"/>
    <property type="molecule type" value="Genomic_DNA"/>
</dbReference>
<dbReference type="AlphaFoldDB" id="A0A1H2SX57"/>
<evidence type="ECO:0000259" key="9">
    <source>
        <dbReference type="Pfam" id="PF08478"/>
    </source>
</evidence>
<dbReference type="PANTHER" id="PTHR37820:SF1">
    <property type="entry name" value="CELL DIVISION PROTEIN FTSQ"/>
    <property type="match status" value="1"/>
</dbReference>
<accession>A0A1H2SX57</accession>
<evidence type="ECO:0000256" key="2">
    <source>
        <dbReference type="ARBA" id="ARBA00022618"/>
    </source>
</evidence>
<feature type="domain" description="POTRA" evidence="9">
    <location>
        <begin position="202"/>
        <end position="266"/>
    </location>
</feature>
<feature type="region of interest" description="Disordered" evidence="6">
    <location>
        <begin position="110"/>
        <end position="166"/>
    </location>
</feature>
<dbReference type="Pfam" id="PF03799">
    <property type="entry name" value="FtsQ_DivIB_C"/>
    <property type="match status" value="1"/>
</dbReference>
<evidence type="ECO:0000256" key="7">
    <source>
        <dbReference type="SAM" id="Phobius"/>
    </source>
</evidence>
<evidence type="ECO:0000313" key="10">
    <source>
        <dbReference type="EMBL" id="SDW36107.1"/>
    </source>
</evidence>
<keyword evidence="2 10" id="KW-0132">Cell division</keyword>
<keyword evidence="5" id="KW-0131">Cell cycle</keyword>
<dbReference type="Pfam" id="PF08478">
    <property type="entry name" value="POTRA_1"/>
    <property type="match status" value="1"/>
</dbReference>
<dbReference type="GO" id="GO:0051301">
    <property type="term" value="P:cell division"/>
    <property type="evidence" value="ECO:0007669"/>
    <property type="project" value="UniProtKB-KW"/>
</dbReference>
<dbReference type="Gene3D" id="3.40.50.11690">
    <property type="entry name" value="Cell division protein FtsQ/DivIB"/>
    <property type="match status" value="1"/>
</dbReference>
<dbReference type="Proteomes" id="UP000182379">
    <property type="component" value="Unassembled WGS sequence"/>
</dbReference>
<gene>
    <name evidence="10" type="ORF">SAMN05216495_10140</name>
</gene>
<feature type="transmembrane region" description="Helical" evidence="7">
    <location>
        <begin position="172"/>
        <end position="193"/>
    </location>
</feature>
<keyword evidence="3 7" id="KW-0812">Transmembrane</keyword>
<feature type="compositionally biased region" description="Basic and acidic residues" evidence="6">
    <location>
        <begin position="17"/>
        <end position="49"/>
    </location>
</feature>
<comment type="caution">
    <text evidence="10">The sequence shown here is derived from an EMBL/GenBank/DDBJ whole genome shotgun (WGS) entry which is preliminary data.</text>
</comment>
<evidence type="ECO:0000256" key="5">
    <source>
        <dbReference type="ARBA" id="ARBA00023306"/>
    </source>
</evidence>
<evidence type="ECO:0000256" key="4">
    <source>
        <dbReference type="ARBA" id="ARBA00022989"/>
    </source>
</evidence>
<organism evidence="10 11">
    <name type="scientific">Acidaminococcus fermentans</name>
    <dbReference type="NCBI Taxonomy" id="905"/>
    <lineage>
        <taxon>Bacteria</taxon>
        <taxon>Bacillati</taxon>
        <taxon>Bacillota</taxon>
        <taxon>Negativicutes</taxon>
        <taxon>Acidaminococcales</taxon>
        <taxon>Acidaminococcaceae</taxon>
        <taxon>Acidaminococcus</taxon>
    </lineage>
</organism>
<reference evidence="10 11" key="1">
    <citation type="submission" date="2016-10" db="EMBL/GenBank/DDBJ databases">
        <authorList>
            <person name="Varghese N."/>
            <person name="Submissions S."/>
        </authorList>
    </citation>
    <scope>NUCLEOTIDE SEQUENCE [LARGE SCALE GENOMIC DNA]</scope>
    <source>
        <strain evidence="10 11">WCC6</strain>
    </source>
</reference>
<dbReference type="GO" id="GO:0005886">
    <property type="term" value="C:plasma membrane"/>
    <property type="evidence" value="ECO:0007669"/>
    <property type="project" value="TreeGrafter"/>
</dbReference>